<reference evidence="8" key="1">
    <citation type="submission" date="2016-11" db="EMBL/GenBank/DDBJ databases">
        <authorList>
            <person name="Jaros S."/>
            <person name="Januszkiewicz K."/>
            <person name="Wedrychowicz H."/>
        </authorList>
    </citation>
    <scope>NUCLEOTIDE SEQUENCE</scope>
    <source>
        <strain evidence="8">P16</strain>
    </source>
</reference>
<feature type="signal peptide" evidence="5">
    <location>
        <begin position="1"/>
        <end position="19"/>
    </location>
</feature>
<evidence type="ECO:0000259" key="7">
    <source>
        <dbReference type="Pfam" id="PF08244"/>
    </source>
</evidence>
<dbReference type="InterPro" id="IPR023296">
    <property type="entry name" value="Glyco_hydro_beta-prop_sf"/>
</dbReference>
<evidence type="ECO:0000313" key="8">
    <source>
        <dbReference type="EMBL" id="ARG41451.1"/>
    </source>
</evidence>
<feature type="domain" description="Glycosyl hydrolase family 32 N-terminal" evidence="6">
    <location>
        <begin position="49"/>
        <end position="346"/>
    </location>
</feature>
<dbReference type="Pfam" id="PF00251">
    <property type="entry name" value="Glyco_hydro_32N"/>
    <property type="match status" value="1"/>
</dbReference>
<evidence type="ECO:0000256" key="5">
    <source>
        <dbReference type="SAM" id="SignalP"/>
    </source>
</evidence>
<dbReference type="Pfam" id="PF08244">
    <property type="entry name" value="Glyco_hydro_32C"/>
    <property type="match status" value="1"/>
</dbReference>
<sequence>MPRTSSVLSSLLCLSSVFAQDASTTSSSIVPTGTPVVGDYGGALRPQVHFSPPKGFMNDPNGLFVDADGLYHVYYQYNPTADVAGNQHWGHATTIDGYTFENQPIALFPPNNETFVFSGSAVVDVNNTSGYFPGQDNGVVAIYTLSNSTSQNQNIAFSKDGGYSFEPYEGNPVIDIGSTQFRDPQVFWHPETQSWVMVTVYATEFTVGIYTSSNLKDWTHASNFSHHGLLGIQYECPNLVEMPVEGSDETMWLMFISINPGAPLGGSISQYFPGSFNGTHFEAVDPVARISDFAKDNYAGQFFSGIPGTEKRLSMDWASNWQYTNNVPSANEGWRSSMTVFRRNHLKMLPKIGWDLVSSPFNISSQFSQVLASNSSLGNNSILLDYSSVPSGALYFEANITGLTPDTLAGSLNFTFTSSISGENIQGGTIPGGTTWLSRRNTNWGAENPYFTDKFSSEGIYSGSENGTWTISGILDRTILELFVNGGEQSGTMTFFPEHPLDTLRIGAKGIPQGAGVSVAVWALRDAWASQANAEGLVVGNTTSTAQ</sequence>
<dbReference type="AlphaFoldDB" id="A0A1W5VKB4"/>
<proteinExistence type="inferred from homology"/>
<keyword evidence="3 4" id="KW-0326">Glycosidase</keyword>
<dbReference type="GO" id="GO:0004575">
    <property type="term" value="F:sucrose alpha-glucosidase activity"/>
    <property type="evidence" value="ECO:0007669"/>
    <property type="project" value="TreeGrafter"/>
</dbReference>
<dbReference type="FunFam" id="2.115.10.20:FF:000002">
    <property type="entry name" value="Invertase 2"/>
    <property type="match status" value="1"/>
</dbReference>
<dbReference type="Gene3D" id="2.115.10.20">
    <property type="entry name" value="Glycosyl hydrolase domain, family 43"/>
    <property type="match status" value="1"/>
</dbReference>
<protein>
    <submittedName>
        <fullName evidence="8">Beta-fructofuranosidase</fullName>
        <ecNumber evidence="8">3.2.1.26</ecNumber>
    </submittedName>
</protein>
<dbReference type="InterPro" id="IPR018053">
    <property type="entry name" value="Glyco_hydro_32_AS"/>
</dbReference>
<dbReference type="SUPFAM" id="SSF75005">
    <property type="entry name" value="Arabinanase/levansucrase/invertase"/>
    <property type="match status" value="1"/>
</dbReference>
<evidence type="ECO:0000256" key="2">
    <source>
        <dbReference type="ARBA" id="ARBA00022801"/>
    </source>
</evidence>
<dbReference type="PROSITE" id="PS00609">
    <property type="entry name" value="GLYCOSYL_HYDROL_F32"/>
    <property type="match status" value="1"/>
</dbReference>
<dbReference type="SUPFAM" id="SSF49899">
    <property type="entry name" value="Concanavalin A-like lectins/glucanases"/>
    <property type="match status" value="1"/>
</dbReference>
<feature type="domain" description="Glycosyl hydrolase family 32 C-terminal" evidence="7">
    <location>
        <begin position="439"/>
        <end position="510"/>
    </location>
</feature>
<organism evidence="8">
    <name type="scientific">Aureobasidium melanogenum</name>
    <name type="common">Aureobasidium pullulans var. melanogenum</name>
    <dbReference type="NCBI Taxonomy" id="46634"/>
    <lineage>
        <taxon>Eukaryota</taxon>
        <taxon>Fungi</taxon>
        <taxon>Dikarya</taxon>
        <taxon>Ascomycota</taxon>
        <taxon>Pezizomycotina</taxon>
        <taxon>Dothideomycetes</taxon>
        <taxon>Dothideomycetidae</taxon>
        <taxon>Dothideales</taxon>
        <taxon>Saccotheciaceae</taxon>
        <taxon>Aureobasidium</taxon>
    </lineage>
</organism>
<dbReference type="InterPro" id="IPR001362">
    <property type="entry name" value="Glyco_hydro_32"/>
</dbReference>
<dbReference type="InterPro" id="IPR013148">
    <property type="entry name" value="Glyco_hydro_32_N"/>
</dbReference>
<evidence type="ECO:0000256" key="3">
    <source>
        <dbReference type="ARBA" id="ARBA00023295"/>
    </source>
</evidence>
<dbReference type="PANTHER" id="PTHR42800">
    <property type="entry name" value="EXOINULINASE INUD (AFU_ORTHOLOGUE AFUA_5G00480)"/>
    <property type="match status" value="1"/>
</dbReference>
<keyword evidence="5" id="KW-0732">Signal</keyword>
<comment type="similarity">
    <text evidence="1 4">Belongs to the glycosyl hydrolase 32 family.</text>
</comment>
<name>A0A1W5VKB4_AURME</name>
<accession>A0A1W5VKB4</accession>
<keyword evidence="2 4" id="KW-0378">Hydrolase</keyword>
<evidence type="ECO:0000256" key="1">
    <source>
        <dbReference type="ARBA" id="ARBA00009902"/>
    </source>
</evidence>
<dbReference type="SMART" id="SM00640">
    <property type="entry name" value="Glyco_32"/>
    <property type="match status" value="1"/>
</dbReference>
<dbReference type="GO" id="GO:0005987">
    <property type="term" value="P:sucrose catabolic process"/>
    <property type="evidence" value="ECO:0007669"/>
    <property type="project" value="TreeGrafter"/>
</dbReference>
<dbReference type="PANTHER" id="PTHR42800:SF2">
    <property type="entry name" value="INVERTASE-RELATED"/>
    <property type="match status" value="1"/>
</dbReference>
<dbReference type="InterPro" id="IPR013320">
    <property type="entry name" value="ConA-like_dom_sf"/>
</dbReference>
<dbReference type="Gene3D" id="2.60.120.560">
    <property type="entry name" value="Exo-inulinase, domain 1"/>
    <property type="match status" value="1"/>
</dbReference>
<dbReference type="CDD" id="cd18622">
    <property type="entry name" value="GH32_Inu-like"/>
    <property type="match status" value="1"/>
</dbReference>
<dbReference type="EMBL" id="KY124360">
    <property type="protein sequence ID" value="ARG41451.1"/>
    <property type="molecule type" value="Genomic_DNA"/>
</dbReference>
<dbReference type="EC" id="3.2.1.26" evidence="8"/>
<evidence type="ECO:0000256" key="4">
    <source>
        <dbReference type="RuleBase" id="RU362110"/>
    </source>
</evidence>
<feature type="chain" id="PRO_5012529262" evidence="5">
    <location>
        <begin position="20"/>
        <end position="547"/>
    </location>
</feature>
<evidence type="ECO:0000259" key="6">
    <source>
        <dbReference type="Pfam" id="PF00251"/>
    </source>
</evidence>
<dbReference type="GO" id="GO:0000324">
    <property type="term" value="C:fungal-type vacuole"/>
    <property type="evidence" value="ECO:0007669"/>
    <property type="project" value="TreeGrafter"/>
</dbReference>
<dbReference type="InterPro" id="IPR013189">
    <property type="entry name" value="Glyco_hydro_32_C"/>
</dbReference>